<gene>
    <name evidence="7" type="ORF">LG943_16470</name>
</gene>
<dbReference type="Pfam" id="PF13632">
    <property type="entry name" value="Glyco_trans_2_3"/>
    <property type="match status" value="1"/>
</dbReference>
<evidence type="ECO:0000256" key="3">
    <source>
        <dbReference type="ARBA" id="ARBA00022679"/>
    </source>
</evidence>
<organism evidence="7 8">
    <name type="scientific">Streptomonospora mangrovi</name>
    <dbReference type="NCBI Taxonomy" id="2883123"/>
    <lineage>
        <taxon>Bacteria</taxon>
        <taxon>Bacillati</taxon>
        <taxon>Actinomycetota</taxon>
        <taxon>Actinomycetes</taxon>
        <taxon>Streptosporangiales</taxon>
        <taxon>Nocardiopsidaceae</taxon>
        <taxon>Streptomonospora</taxon>
    </lineage>
</organism>
<evidence type="ECO:0000256" key="1">
    <source>
        <dbReference type="ARBA" id="ARBA00006739"/>
    </source>
</evidence>
<evidence type="ECO:0000259" key="6">
    <source>
        <dbReference type="Pfam" id="PF13632"/>
    </source>
</evidence>
<evidence type="ECO:0000313" key="7">
    <source>
        <dbReference type="EMBL" id="MDA0565895.1"/>
    </source>
</evidence>
<keyword evidence="5" id="KW-1133">Transmembrane helix</keyword>
<dbReference type="SUPFAM" id="SSF53448">
    <property type="entry name" value="Nucleotide-diphospho-sugar transferases"/>
    <property type="match status" value="1"/>
</dbReference>
<sequence>MRTARFIGSWLAAAIALALAVTLFVQWIGFVLDSGGANSPMPLLLVVAFGANLLAWSVVGLVRLGDDSVRALISRRTPARAPAHSARGGGGRPAEGAGARRAPVRAHAAAGAAALHGAGGAGAAGIAAPGGPADPPADAYADPTADTAPLPLAPSGGGNAGGTGGGAGRRRTDPDQISLAVVIPAHNEEPVIDSAITSALRLFNRWDIYVVSDSSHDATADIAAETGVNVLELLTNRGKAGAIEAVIEEFELTENYDGVVILDADTELDAGYVAGARRQLSDPTVAAVAGFVVAEWKPKQRTVIGRLVSAYRDRLYWLLQYLLRYGQTWRHTSVAPIVPGFASVYRSGVLRQIDINPKGLVIEDYNMTFEVHHKRLGRISMSPDTRAYCQDPFTLGDYVKQVRRWTLGFWQTVRRHGVWPSLFWFSLFFYILEVVVVSVLLLATLAIGALAVLPPLTGGAVLELDAYAAAYTAVTAVLPLTTIAVGLFVPDYILTCVLATARRRPSYLVYGLFFLPMRVIDSYLTLRTLPMAWTAKSDGRWKSPTRVALKK</sequence>
<reference evidence="7" key="1">
    <citation type="submission" date="2021-10" db="EMBL/GenBank/DDBJ databases">
        <title>Streptomonospora sp. nov., isolated from mangrove soil.</title>
        <authorList>
            <person name="Chen X."/>
            <person name="Ge X."/>
            <person name="Liu W."/>
        </authorList>
    </citation>
    <scope>NUCLEOTIDE SEQUENCE</scope>
    <source>
        <strain evidence="7">S1-112</strain>
    </source>
</reference>
<dbReference type="Gene3D" id="3.90.550.10">
    <property type="entry name" value="Spore Coat Polysaccharide Biosynthesis Protein SpsA, Chain A"/>
    <property type="match status" value="1"/>
</dbReference>
<proteinExistence type="inferred from homology"/>
<evidence type="ECO:0000256" key="5">
    <source>
        <dbReference type="SAM" id="Phobius"/>
    </source>
</evidence>
<evidence type="ECO:0000256" key="2">
    <source>
        <dbReference type="ARBA" id="ARBA00022676"/>
    </source>
</evidence>
<accession>A0A9X3NSA7</accession>
<dbReference type="InterPro" id="IPR001173">
    <property type="entry name" value="Glyco_trans_2-like"/>
</dbReference>
<feature type="compositionally biased region" description="Gly residues" evidence="4">
    <location>
        <begin position="155"/>
        <end position="167"/>
    </location>
</feature>
<keyword evidence="2" id="KW-0328">Glycosyltransferase</keyword>
<dbReference type="Proteomes" id="UP001140076">
    <property type="component" value="Unassembled WGS sequence"/>
</dbReference>
<feature type="transmembrane region" description="Helical" evidence="5">
    <location>
        <begin position="473"/>
        <end position="495"/>
    </location>
</feature>
<evidence type="ECO:0000256" key="4">
    <source>
        <dbReference type="SAM" id="MobiDB-lite"/>
    </source>
</evidence>
<keyword evidence="3" id="KW-0808">Transferase</keyword>
<dbReference type="PANTHER" id="PTHR43630:SF1">
    <property type="entry name" value="POLY-BETA-1,6-N-ACETYL-D-GLUCOSAMINE SYNTHASE"/>
    <property type="match status" value="1"/>
</dbReference>
<dbReference type="AlphaFoldDB" id="A0A9X3NSA7"/>
<feature type="transmembrane region" description="Helical" evidence="5">
    <location>
        <begin position="41"/>
        <end position="62"/>
    </location>
</feature>
<dbReference type="PANTHER" id="PTHR43630">
    <property type="entry name" value="POLY-BETA-1,6-N-ACETYL-D-GLUCOSAMINE SYNTHASE"/>
    <property type="match status" value="1"/>
</dbReference>
<protein>
    <submittedName>
        <fullName evidence="7">Glycosyltransferase family 2 protein</fullName>
    </submittedName>
</protein>
<dbReference type="EMBL" id="JAJAQC010000027">
    <property type="protein sequence ID" value="MDA0565895.1"/>
    <property type="molecule type" value="Genomic_DNA"/>
</dbReference>
<dbReference type="InterPro" id="IPR029044">
    <property type="entry name" value="Nucleotide-diphossugar_trans"/>
</dbReference>
<dbReference type="CDD" id="cd06423">
    <property type="entry name" value="CESA_like"/>
    <property type="match status" value="1"/>
</dbReference>
<dbReference type="RefSeq" id="WP_270073155.1">
    <property type="nucleotide sequence ID" value="NZ_JAJAQC010000027.1"/>
</dbReference>
<feature type="compositionally biased region" description="Low complexity" evidence="4">
    <location>
        <begin position="124"/>
        <end position="154"/>
    </location>
</feature>
<feature type="domain" description="Glycosyltransferase 2-like" evidence="6">
    <location>
        <begin position="259"/>
        <end position="448"/>
    </location>
</feature>
<feature type="region of interest" description="Disordered" evidence="4">
    <location>
        <begin position="124"/>
        <end position="172"/>
    </location>
</feature>
<evidence type="ECO:0000313" key="8">
    <source>
        <dbReference type="Proteomes" id="UP001140076"/>
    </source>
</evidence>
<feature type="transmembrane region" description="Helical" evidence="5">
    <location>
        <begin position="7"/>
        <end position="29"/>
    </location>
</feature>
<keyword evidence="5" id="KW-0472">Membrane</keyword>
<dbReference type="GO" id="GO:0016757">
    <property type="term" value="F:glycosyltransferase activity"/>
    <property type="evidence" value="ECO:0007669"/>
    <property type="project" value="UniProtKB-KW"/>
</dbReference>
<name>A0A9X3NSA7_9ACTN</name>
<comment type="caution">
    <text evidence="7">The sequence shown here is derived from an EMBL/GenBank/DDBJ whole genome shotgun (WGS) entry which is preliminary data.</text>
</comment>
<keyword evidence="5" id="KW-0812">Transmembrane</keyword>
<feature type="region of interest" description="Disordered" evidence="4">
    <location>
        <begin position="76"/>
        <end position="102"/>
    </location>
</feature>
<feature type="transmembrane region" description="Helical" evidence="5">
    <location>
        <begin position="422"/>
        <end position="453"/>
    </location>
</feature>
<comment type="similarity">
    <text evidence="1">Belongs to the glycosyltransferase 2 family.</text>
</comment>
<keyword evidence="8" id="KW-1185">Reference proteome</keyword>